<evidence type="ECO:0000256" key="1">
    <source>
        <dbReference type="SAM" id="MobiDB-lite"/>
    </source>
</evidence>
<dbReference type="Proteomes" id="UP000299102">
    <property type="component" value="Unassembled WGS sequence"/>
</dbReference>
<dbReference type="AlphaFoldDB" id="A0A4C1ZBE3"/>
<gene>
    <name evidence="2" type="ORF">EVAR_62741_1</name>
</gene>
<organism evidence="2 3">
    <name type="scientific">Eumeta variegata</name>
    <name type="common">Bagworm moth</name>
    <name type="synonym">Eumeta japonica</name>
    <dbReference type="NCBI Taxonomy" id="151549"/>
    <lineage>
        <taxon>Eukaryota</taxon>
        <taxon>Metazoa</taxon>
        <taxon>Ecdysozoa</taxon>
        <taxon>Arthropoda</taxon>
        <taxon>Hexapoda</taxon>
        <taxon>Insecta</taxon>
        <taxon>Pterygota</taxon>
        <taxon>Neoptera</taxon>
        <taxon>Endopterygota</taxon>
        <taxon>Lepidoptera</taxon>
        <taxon>Glossata</taxon>
        <taxon>Ditrysia</taxon>
        <taxon>Tineoidea</taxon>
        <taxon>Psychidae</taxon>
        <taxon>Oiketicinae</taxon>
        <taxon>Eumeta</taxon>
    </lineage>
</organism>
<comment type="caution">
    <text evidence="2">The sequence shown here is derived from an EMBL/GenBank/DDBJ whole genome shotgun (WGS) entry which is preliminary data.</text>
</comment>
<dbReference type="EMBL" id="BGZK01001679">
    <property type="protein sequence ID" value="GBP84444.1"/>
    <property type="molecule type" value="Genomic_DNA"/>
</dbReference>
<reference evidence="2 3" key="1">
    <citation type="journal article" date="2019" name="Commun. Biol.">
        <title>The bagworm genome reveals a unique fibroin gene that provides high tensile strength.</title>
        <authorList>
            <person name="Kono N."/>
            <person name="Nakamura H."/>
            <person name="Ohtoshi R."/>
            <person name="Tomita M."/>
            <person name="Numata K."/>
            <person name="Arakawa K."/>
        </authorList>
    </citation>
    <scope>NUCLEOTIDE SEQUENCE [LARGE SCALE GENOMIC DNA]</scope>
</reference>
<evidence type="ECO:0000313" key="3">
    <source>
        <dbReference type="Proteomes" id="UP000299102"/>
    </source>
</evidence>
<name>A0A4C1ZBE3_EUMVA</name>
<keyword evidence="3" id="KW-1185">Reference proteome</keyword>
<protein>
    <submittedName>
        <fullName evidence="2">Uncharacterized protein</fullName>
    </submittedName>
</protein>
<feature type="region of interest" description="Disordered" evidence="1">
    <location>
        <begin position="1"/>
        <end position="113"/>
    </location>
</feature>
<accession>A0A4C1ZBE3</accession>
<evidence type="ECO:0000313" key="2">
    <source>
        <dbReference type="EMBL" id="GBP84444.1"/>
    </source>
</evidence>
<proteinExistence type="predicted"/>
<sequence length="113" mass="13030">MKSFAPCPGDYVKPPSPVRLHRSGENRKWGRRGAVARLLHGAPAERDVRHAVSSHSFGRTSPHRGRRQPVTGDRRRRMFTARDGIAPDRRRRRSDRQIRRLTQRDASMNALSR</sequence>